<accession>A0A2V4DPR8</accession>
<comment type="caution">
    <text evidence="1">The sequence shown here is derived from an EMBL/GenBank/DDBJ whole genome shotgun (WGS) entry which is preliminary data.</text>
</comment>
<evidence type="ECO:0000313" key="1">
    <source>
        <dbReference type="EMBL" id="PXY92190.1"/>
    </source>
</evidence>
<dbReference type="AlphaFoldDB" id="A0A2V4DPR8"/>
<name>A0A2V4DPR8_9GAMM</name>
<sequence length="34" mass="4117">MGRFILLAQIWLAGEFNLYQYVLNGRKLRWAVEF</sequence>
<keyword evidence="2" id="KW-1185">Reference proteome</keyword>
<proteinExistence type="predicted"/>
<dbReference type="Proteomes" id="UP000247673">
    <property type="component" value="Unassembled WGS sequence"/>
</dbReference>
<protein>
    <submittedName>
        <fullName evidence="1">Uncharacterized protein</fullName>
    </submittedName>
</protein>
<evidence type="ECO:0000313" key="2">
    <source>
        <dbReference type="Proteomes" id="UP000247673"/>
    </source>
</evidence>
<gene>
    <name evidence="1" type="ORF">DKK78_07330</name>
</gene>
<organism evidence="1 2">
    <name type="scientific">Gilliamella apis</name>
    <dbReference type="NCBI Taxonomy" id="1970738"/>
    <lineage>
        <taxon>Bacteria</taxon>
        <taxon>Pseudomonadati</taxon>
        <taxon>Pseudomonadota</taxon>
        <taxon>Gammaproteobacteria</taxon>
        <taxon>Orbales</taxon>
        <taxon>Orbaceae</taxon>
        <taxon>Gilliamella</taxon>
    </lineage>
</organism>
<reference evidence="1 2" key="1">
    <citation type="submission" date="2018-05" db="EMBL/GenBank/DDBJ databases">
        <title>Reference genomes for bee gut microbiota database.</title>
        <authorList>
            <person name="Ellegaard K.M."/>
        </authorList>
    </citation>
    <scope>NUCLEOTIDE SEQUENCE [LARGE SCALE GENOMIC DNA]</scope>
    <source>
        <strain evidence="1 2">ESL0172</strain>
    </source>
</reference>
<dbReference type="EMBL" id="QGLO01000004">
    <property type="protein sequence ID" value="PXY92190.1"/>
    <property type="molecule type" value="Genomic_DNA"/>
</dbReference>